<protein>
    <submittedName>
        <fullName evidence="2">Uncharacterized protein</fullName>
    </submittedName>
</protein>
<evidence type="ECO:0000313" key="3">
    <source>
        <dbReference type="EMBL" id="CAL4782885.1"/>
    </source>
</evidence>
<evidence type="ECO:0000256" key="1">
    <source>
        <dbReference type="SAM" id="MobiDB-lite"/>
    </source>
</evidence>
<feature type="compositionally biased region" description="Basic and acidic residues" evidence="1">
    <location>
        <begin position="9"/>
        <end position="18"/>
    </location>
</feature>
<feature type="compositionally biased region" description="Basic and acidic residues" evidence="1">
    <location>
        <begin position="59"/>
        <end position="100"/>
    </location>
</feature>
<dbReference type="EMBL" id="CAMXCT030002090">
    <property type="protein sequence ID" value="CAL4782885.1"/>
    <property type="molecule type" value="Genomic_DNA"/>
</dbReference>
<gene>
    <name evidence="2" type="ORF">C1SCF055_LOCUS22111</name>
</gene>
<feature type="region of interest" description="Disordered" evidence="1">
    <location>
        <begin position="252"/>
        <end position="348"/>
    </location>
</feature>
<feature type="compositionally biased region" description="Polar residues" evidence="1">
    <location>
        <begin position="256"/>
        <end position="265"/>
    </location>
</feature>
<comment type="caution">
    <text evidence="2">The sequence shown here is derived from an EMBL/GenBank/DDBJ whole genome shotgun (WGS) entry which is preliminary data.</text>
</comment>
<reference evidence="2" key="1">
    <citation type="submission" date="2022-10" db="EMBL/GenBank/DDBJ databases">
        <authorList>
            <person name="Chen Y."/>
            <person name="Dougan E. K."/>
            <person name="Chan C."/>
            <person name="Rhodes N."/>
            <person name="Thang M."/>
        </authorList>
    </citation>
    <scope>NUCLEOTIDE SEQUENCE</scope>
</reference>
<accession>A0A9P1CRE2</accession>
<evidence type="ECO:0000313" key="2">
    <source>
        <dbReference type="EMBL" id="CAI3995573.1"/>
    </source>
</evidence>
<evidence type="ECO:0000313" key="4">
    <source>
        <dbReference type="Proteomes" id="UP001152797"/>
    </source>
</evidence>
<proteinExistence type="predicted"/>
<reference evidence="3 4" key="2">
    <citation type="submission" date="2024-05" db="EMBL/GenBank/DDBJ databases">
        <authorList>
            <person name="Chen Y."/>
            <person name="Shah S."/>
            <person name="Dougan E. K."/>
            <person name="Thang M."/>
            <person name="Chan C."/>
        </authorList>
    </citation>
    <scope>NUCLEOTIDE SEQUENCE [LARGE SCALE GENOMIC DNA]</scope>
</reference>
<feature type="region of interest" description="Disordered" evidence="1">
    <location>
        <begin position="1"/>
        <end position="143"/>
    </location>
</feature>
<keyword evidence="4" id="KW-1185">Reference proteome</keyword>
<dbReference type="EMBL" id="CAMXCT020002090">
    <property type="protein sequence ID" value="CAL1148948.1"/>
    <property type="molecule type" value="Genomic_DNA"/>
</dbReference>
<feature type="compositionally biased region" description="Polar residues" evidence="1">
    <location>
        <begin position="278"/>
        <end position="290"/>
    </location>
</feature>
<dbReference type="EMBL" id="CAMXCT010002090">
    <property type="protein sequence ID" value="CAI3995573.1"/>
    <property type="molecule type" value="Genomic_DNA"/>
</dbReference>
<dbReference type="Proteomes" id="UP001152797">
    <property type="component" value="Unassembled WGS sequence"/>
</dbReference>
<name>A0A9P1CRE2_9DINO</name>
<sequence>MEDAVSDIDAVHRPDRVVKSRKTTSTPKQLKETNEAKESGLPANVPPEDSVGPVAGGKESMDKTNKIDKTNEVEGDKGEEGQKEGAESESKSKSESKPEVEIQDVPNGSDLPPMKGTEGLVKKKNKRDNSHSPEMKAMVSHASTSLNLPDVGEFWKTTTAKDELKVFEGKHVHKVHRQEGRLEQMSDPFAKRNADFDTLSQAMAELISVEYPELLDTESVQAEANGFDCTSAADSRLSKLRLNLDEDEKALPPESYQANGQTLQPTGGGVGHEDHNMTKGNVTQQLTSPTLIDPATAPSFPSHSDGNVGDGETLFGPMDGTTLNDSPEGTQVAFASTPSPPTPAASPTLSELQRVKGLSHQKQTVRTMNDNFEFFRQAVEEVCTIGEPVSSEYRSSFKLDPAVDFISPDELKSRFGQFTMSTAYSGVGAPEATMHVLRHTIEDMFGPGVPMPKVLFQCEYDENCRTELFKYDQIPGGSDACVFGDLCEFFVDSIKGTIKELKARPELAFEVLAKMVASGEAVKTHAYCHKHKKTCYVTLGCFRTMAIVHTAGTSCIAYAPNGNMKGVRDLSILPFLAWIGLRIKLQEPILLHENSKRFPVSIMHRLLGHIYHIDDTDVDALVYGGVVRRERKLTRFVHREKAFYLCKPKFVDFNARFYRESLMHWCEYYWQHLMDNSDAKDQSRPAVVRARDRAAAVQPVEPAEPDAIQKDDEVKNPYEAALTEFERKSLRAYRQNWPGMAYSLTQNGATGFAMHSSPDCMHTLIRNLGLVWSDVLSSGQWLVIILL</sequence>
<dbReference type="OrthoDB" id="423229at2759"/>
<dbReference type="AlphaFoldDB" id="A0A9P1CRE2"/>
<feature type="compositionally biased region" description="Basic and acidic residues" evidence="1">
    <location>
        <begin position="29"/>
        <end position="38"/>
    </location>
</feature>
<organism evidence="2">
    <name type="scientific">Cladocopium goreaui</name>
    <dbReference type="NCBI Taxonomy" id="2562237"/>
    <lineage>
        <taxon>Eukaryota</taxon>
        <taxon>Sar</taxon>
        <taxon>Alveolata</taxon>
        <taxon>Dinophyceae</taxon>
        <taxon>Suessiales</taxon>
        <taxon>Symbiodiniaceae</taxon>
        <taxon>Cladocopium</taxon>
    </lineage>
</organism>